<dbReference type="AlphaFoldDB" id="A0A014MG52"/>
<evidence type="ECO:0000313" key="4">
    <source>
        <dbReference type="Proteomes" id="UP000019918"/>
    </source>
</evidence>
<dbReference type="Gene3D" id="1.20.1270.180">
    <property type="match status" value="1"/>
</dbReference>
<sequence>MKLLKLTVLFLFSSSAMAALFESTEGQTCFRQYSEPVQQNDCLSKAKQESETHLDALISETDKRIKANNPGPFNGVENIPVTSGDMYSKRFLMAQKIWKQYRKKMCLAVATELDEDAYDYQSFIDQCEINLNKRHEEEIHLMGLPAAR</sequence>
<evidence type="ECO:0000313" key="3">
    <source>
        <dbReference type="EMBL" id="EXU77084.1"/>
    </source>
</evidence>
<proteinExistence type="predicted"/>
<dbReference type="PATRIC" id="fig|69222.5.peg.397"/>
<keyword evidence="1" id="KW-0732">Signal</keyword>
<gene>
    <name evidence="3" type="ORF">BG55_01835</name>
</gene>
<organism evidence="3 4">
    <name type="scientific">Erwinia mallotivora</name>
    <dbReference type="NCBI Taxonomy" id="69222"/>
    <lineage>
        <taxon>Bacteria</taxon>
        <taxon>Pseudomonadati</taxon>
        <taxon>Pseudomonadota</taxon>
        <taxon>Gammaproteobacteria</taxon>
        <taxon>Enterobacterales</taxon>
        <taxon>Erwiniaceae</taxon>
        <taxon>Erwinia</taxon>
    </lineage>
</organism>
<name>A0A014MG52_9GAMM</name>
<dbReference type="STRING" id="69222.BG55_01835"/>
<accession>A0A014MG52</accession>
<dbReference type="EMBL" id="JFHN01000018">
    <property type="protein sequence ID" value="EXU77084.1"/>
    <property type="molecule type" value="Genomic_DNA"/>
</dbReference>
<evidence type="ECO:0000259" key="2">
    <source>
        <dbReference type="Pfam" id="PF07007"/>
    </source>
</evidence>
<feature type="signal peptide" evidence="1">
    <location>
        <begin position="1"/>
        <end position="18"/>
    </location>
</feature>
<dbReference type="Pfam" id="PF07007">
    <property type="entry name" value="LprI"/>
    <property type="match status" value="1"/>
</dbReference>
<dbReference type="RefSeq" id="WP_034933683.1">
    <property type="nucleotide sequence ID" value="NZ_JFHN01000018.1"/>
</dbReference>
<feature type="chain" id="PRO_5001473888" description="Lysozyme inhibitor LprI-like N-terminal domain-containing protein" evidence="1">
    <location>
        <begin position="19"/>
        <end position="148"/>
    </location>
</feature>
<keyword evidence="4" id="KW-1185">Reference proteome</keyword>
<dbReference type="Proteomes" id="UP000019918">
    <property type="component" value="Unassembled WGS sequence"/>
</dbReference>
<reference evidence="3 4" key="1">
    <citation type="submission" date="2014-02" db="EMBL/GenBank/DDBJ databases">
        <title>Draft genome of Erwinia mallotivora strain BT-MARDI, a papaya dieback pathogen.</title>
        <authorList>
            <person name="Redzuan R."/>
            <person name="Abu Bakar N."/>
            <person name="Badrun R."/>
            <person name="Mohd Raih M.F."/>
            <person name="Rozano L."/>
            <person name="Mat Amin N."/>
        </authorList>
    </citation>
    <scope>NUCLEOTIDE SEQUENCE [LARGE SCALE GENOMIC DNA]</scope>
    <source>
        <strain evidence="3 4">BT-MARDI</strain>
    </source>
</reference>
<protein>
    <recommendedName>
        <fullName evidence="2">Lysozyme inhibitor LprI-like N-terminal domain-containing protein</fullName>
    </recommendedName>
</protein>
<evidence type="ECO:0000256" key="1">
    <source>
        <dbReference type="SAM" id="SignalP"/>
    </source>
</evidence>
<feature type="domain" description="Lysozyme inhibitor LprI-like N-terminal" evidence="2">
    <location>
        <begin position="37"/>
        <end position="135"/>
    </location>
</feature>
<dbReference type="InterPro" id="IPR009739">
    <property type="entry name" value="LprI-like_N"/>
</dbReference>
<comment type="caution">
    <text evidence="3">The sequence shown here is derived from an EMBL/GenBank/DDBJ whole genome shotgun (WGS) entry which is preliminary data.</text>
</comment>